<dbReference type="AlphaFoldDB" id="A0A0V1CBD6"/>
<dbReference type="InterPro" id="IPR041577">
    <property type="entry name" value="RT_RNaseH_2"/>
</dbReference>
<dbReference type="PANTHER" id="PTHR37984:SF5">
    <property type="entry name" value="PROTEIN NYNRIN-LIKE"/>
    <property type="match status" value="1"/>
</dbReference>
<feature type="domain" description="Reverse transcriptase" evidence="7">
    <location>
        <begin position="490"/>
        <end position="598"/>
    </location>
</feature>
<gene>
    <name evidence="9" type="primary">pol</name>
    <name evidence="9" type="ORF">T03_3952</name>
</gene>
<keyword evidence="3" id="KW-0540">Nuclease</keyword>
<dbReference type="InterPro" id="IPR050951">
    <property type="entry name" value="Retrovirus_Pol_polyprotein"/>
</dbReference>
<dbReference type="GO" id="GO:0004519">
    <property type="term" value="F:endonuclease activity"/>
    <property type="evidence" value="ECO:0007669"/>
    <property type="project" value="UniProtKB-KW"/>
</dbReference>
<accession>A0A0V1CBD6</accession>
<feature type="domain" description="Reverse transcriptase/retrotransposon-derived protein RNase H-like" evidence="8">
    <location>
        <begin position="658"/>
        <end position="728"/>
    </location>
</feature>
<dbReference type="Pfam" id="PF00078">
    <property type="entry name" value="RVT_1"/>
    <property type="match status" value="1"/>
</dbReference>
<dbReference type="InterPro" id="IPR043128">
    <property type="entry name" value="Rev_trsase/Diguanyl_cyclase"/>
</dbReference>
<dbReference type="SUPFAM" id="SSF56672">
    <property type="entry name" value="DNA/RNA polymerases"/>
    <property type="match status" value="1"/>
</dbReference>
<dbReference type="STRING" id="45882.A0A0V1CBD6"/>
<keyword evidence="10" id="KW-1185">Reference proteome</keyword>
<dbReference type="InterPro" id="IPR000477">
    <property type="entry name" value="RT_dom"/>
</dbReference>
<dbReference type="Proteomes" id="UP000054653">
    <property type="component" value="Unassembled WGS sequence"/>
</dbReference>
<evidence type="ECO:0000313" key="10">
    <source>
        <dbReference type="Proteomes" id="UP000054653"/>
    </source>
</evidence>
<dbReference type="InterPro" id="IPR021109">
    <property type="entry name" value="Peptidase_aspartic_dom_sf"/>
</dbReference>
<dbReference type="FunFam" id="3.30.70.270:FF:000003">
    <property type="entry name" value="Transposon Ty3-G Gag-Pol polyprotein"/>
    <property type="match status" value="1"/>
</dbReference>
<evidence type="ECO:0000259" key="8">
    <source>
        <dbReference type="Pfam" id="PF17919"/>
    </source>
</evidence>
<evidence type="ECO:0000259" key="7">
    <source>
        <dbReference type="Pfam" id="PF00078"/>
    </source>
</evidence>
<dbReference type="FunFam" id="3.30.70.270:FF:000045">
    <property type="entry name" value="Transposon Tf2-7 polyprotein"/>
    <property type="match status" value="1"/>
</dbReference>
<dbReference type="SUPFAM" id="SSF50630">
    <property type="entry name" value="Acid proteases"/>
    <property type="match status" value="1"/>
</dbReference>
<evidence type="ECO:0000313" key="9">
    <source>
        <dbReference type="EMBL" id="KRY46612.1"/>
    </source>
</evidence>
<keyword evidence="1" id="KW-0808">Transferase</keyword>
<evidence type="ECO:0000256" key="1">
    <source>
        <dbReference type="ARBA" id="ARBA00022679"/>
    </source>
</evidence>
<reference evidence="9 10" key="1">
    <citation type="submission" date="2015-01" db="EMBL/GenBank/DDBJ databases">
        <title>Evolution of Trichinella species and genotypes.</title>
        <authorList>
            <person name="Korhonen P.K."/>
            <person name="Edoardo P."/>
            <person name="Giuseppe L.R."/>
            <person name="Gasser R.B."/>
        </authorList>
    </citation>
    <scope>NUCLEOTIDE SEQUENCE [LARGE SCALE GENOMIC DNA]</scope>
    <source>
        <strain evidence="9">ISS120</strain>
    </source>
</reference>
<feature type="compositionally biased region" description="Basic and acidic residues" evidence="6">
    <location>
        <begin position="467"/>
        <end position="476"/>
    </location>
</feature>
<feature type="region of interest" description="Disordered" evidence="6">
    <location>
        <begin position="428"/>
        <end position="479"/>
    </location>
</feature>
<dbReference type="Pfam" id="PF17919">
    <property type="entry name" value="RT_RNaseH_2"/>
    <property type="match status" value="1"/>
</dbReference>
<keyword evidence="5" id="KW-0511">Multifunctional enzyme</keyword>
<dbReference type="EMBL" id="JYDI01000279">
    <property type="protein sequence ID" value="KRY46612.1"/>
    <property type="molecule type" value="Genomic_DNA"/>
</dbReference>
<dbReference type="PANTHER" id="PTHR37984">
    <property type="entry name" value="PROTEIN CBG26694"/>
    <property type="match status" value="1"/>
</dbReference>
<evidence type="ECO:0000256" key="4">
    <source>
        <dbReference type="ARBA" id="ARBA00022759"/>
    </source>
</evidence>
<evidence type="ECO:0000256" key="6">
    <source>
        <dbReference type="SAM" id="MobiDB-lite"/>
    </source>
</evidence>
<protein>
    <submittedName>
        <fullName evidence="9">Retrovirus-related Pol polyprotein from transposon 17.6</fullName>
    </submittedName>
</protein>
<evidence type="ECO:0000256" key="5">
    <source>
        <dbReference type="ARBA" id="ARBA00023268"/>
    </source>
</evidence>
<dbReference type="Gene3D" id="2.40.70.10">
    <property type="entry name" value="Acid Proteases"/>
    <property type="match status" value="1"/>
</dbReference>
<organism evidence="9 10">
    <name type="scientific">Trichinella britovi</name>
    <name type="common">Parasitic roundworm</name>
    <dbReference type="NCBI Taxonomy" id="45882"/>
    <lineage>
        <taxon>Eukaryota</taxon>
        <taxon>Metazoa</taxon>
        <taxon>Ecdysozoa</taxon>
        <taxon>Nematoda</taxon>
        <taxon>Enoplea</taxon>
        <taxon>Dorylaimia</taxon>
        <taxon>Trichinellida</taxon>
        <taxon>Trichinellidae</taxon>
        <taxon>Trichinella</taxon>
    </lineage>
</organism>
<proteinExistence type="predicted"/>
<name>A0A0V1CBD6_TRIBR</name>
<comment type="caution">
    <text evidence="9">The sequence shown here is derived from an EMBL/GenBank/DDBJ whole genome shotgun (WGS) entry which is preliminary data.</text>
</comment>
<dbReference type="InterPro" id="IPR043502">
    <property type="entry name" value="DNA/RNA_pol_sf"/>
</dbReference>
<dbReference type="Gene3D" id="3.10.10.10">
    <property type="entry name" value="HIV Type 1 Reverse Transcriptase, subunit A, domain 1"/>
    <property type="match status" value="1"/>
</dbReference>
<keyword evidence="4" id="KW-0255">Endonuclease</keyword>
<keyword evidence="2" id="KW-0548">Nucleotidyltransferase</keyword>
<evidence type="ECO:0000256" key="3">
    <source>
        <dbReference type="ARBA" id="ARBA00022722"/>
    </source>
</evidence>
<dbReference type="Gene3D" id="3.30.70.270">
    <property type="match status" value="2"/>
</dbReference>
<dbReference type="CDD" id="cd01647">
    <property type="entry name" value="RT_LTR"/>
    <property type="match status" value="1"/>
</dbReference>
<evidence type="ECO:0000256" key="2">
    <source>
        <dbReference type="ARBA" id="ARBA00022695"/>
    </source>
</evidence>
<keyword evidence="4" id="KW-0378">Hydrolase</keyword>
<dbReference type="GO" id="GO:0016779">
    <property type="term" value="F:nucleotidyltransferase activity"/>
    <property type="evidence" value="ECO:0007669"/>
    <property type="project" value="UniProtKB-KW"/>
</dbReference>
<sequence length="766" mass="85518">MLTVQLTHKDHTQQNAGLPTHLLLLLPSTSQRHRRTFPPPPQGVPDRSYAQRRCQVDDGTTVGIVRNTHGTERRHQLLGSGNAVPLGPAPTRRFLPGRRNLLLQRPDGIRGGTQNSNAAFAANGAKARRSETFCTRRPCTLQPRFRAGDRVNDLSPLYSGPHRILDWSDKVFTIDSEGVISNVAVDRTKPAFTTSDHAKESNHWRELTTLKASVFSVKAVADQEDLQPTVEVTEAAVATVTTRNNVGEELAEVVRQLKELLMTDIPAAAKRAPSQQRRRREKKDRRAYWTCGRTDHFSRDCQASPRDIETPTVEGSVGGVRCNMLVDTGSAVTLADEKFMRGSKTLWDVLKPAIRLETASGDKLQVTNVTEIILGGSVTVQHTVLWVPRVHPRPNGRLSEDAAGGIPFGKSHAVTPIRAESPDHTAYSWADECDTPHYSHPRRQASEVLPKADRPPPANAGGIPPERNVEAKRRGAVEQSLGVPYRPREDAHPILRIDDMLDALAGAQWFSTLDLASGYWQVEVEKQDLEKTAFTTPYGLYQFKRLMETVLRGLVGSKCLVYLDDVIVFGRTYEERTARLYEVLRRLREVGLRVKPEKGIATDPNRTSAVREWPIPTCIRELRQFLGLASYYRKFVNGFANIAAPLHRLLEKGAEWDWSKACQSAFDALKYHLTSAPILTYPDFHRHFTVDVDASGDDLLAVLSQREGKTERVVAYASCTLTKAERWYIARLGKKCSAWYGPCASSGHTFMARDSWSAWTIFSCTG</sequence>